<feature type="domain" description="Chalcone isomerase" evidence="3">
    <location>
        <begin position="211"/>
        <end position="384"/>
    </location>
</feature>
<comment type="similarity">
    <text evidence="1">Belongs to the chalcone isomerase family.</text>
</comment>
<dbReference type="SUPFAM" id="SSF54626">
    <property type="entry name" value="Chalcone isomerase"/>
    <property type="match status" value="1"/>
</dbReference>
<dbReference type="Proteomes" id="UP001151287">
    <property type="component" value="Unassembled WGS sequence"/>
</dbReference>
<keyword evidence="5" id="KW-1185">Reference proteome</keyword>
<dbReference type="GO" id="GO:0005504">
    <property type="term" value="F:fatty acid binding"/>
    <property type="evidence" value="ECO:0007669"/>
    <property type="project" value="TreeGrafter"/>
</dbReference>
<proteinExistence type="inferred from homology"/>
<organism evidence="4 5">
    <name type="scientific">Rhynchospora breviuscula</name>
    <dbReference type="NCBI Taxonomy" id="2022672"/>
    <lineage>
        <taxon>Eukaryota</taxon>
        <taxon>Viridiplantae</taxon>
        <taxon>Streptophyta</taxon>
        <taxon>Embryophyta</taxon>
        <taxon>Tracheophyta</taxon>
        <taxon>Spermatophyta</taxon>
        <taxon>Magnoliopsida</taxon>
        <taxon>Liliopsida</taxon>
        <taxon>Poales</taxon>
        <taxon>Cyperaceae</taxon>
        <taxon>Cyperoideae</taxon>
        <taxon>Rhynchosporeae</taxon>
        <taxon>Rhynchospora</taxon>
    </lineage>
</organism>
<dbReference type="Gene3D" id="3.50.70.10">
    <property type="match status" value="1"/>
</dbReference>
<dbReference type="PANTHER" id="PTHR47284">
    <property type="entry name" value="FATTY-ACID-BINDING PROTEIN 2"/>
    <property type="match status" value="1"/>
</dbReference>
<gene>
    <name evidence="4" type="ORF">LUZ63_007191</name>
</gene>
<protein>
    <recommendedName>
        <fullName evidence="2">Chalcone--flavanone isomerase</fullName>
    </recommendedName>
</protein>
<dbReference type="Gene3D" id="1.10.890.20">
    <property type="match status" value="1"/>
</dbReference>
<dbReference type="InterPro" id="IPR016087">
    <property type="entry name" value="Chalcone_isomerase"/>
</dbReference>
<reference evidence="4" key="1">
    <citation type="journal article" date="2022" name="Cell">
        <title>Repeat-based holocentromeres influence genome architecture and karyotype evolution.</title>
        <authorList>
            <person name="Hofstatter P.G."/>
            <person name="Thangavel G."/>
            <person name="Lux T."/>
            <person name="Neumann P."/>
            <person name="Vondrak T."/>
            <person name="Novak P."/>
            <person name="Zhang M."/>
            <person name="Costa L."/>
            <person name="Castellani M."/>
            <person name="Scott A."/>
            <person name="Toegelov H."/>
            <person name="Fuchs J."/>
            <person name="Mata-Sucre Y."/>
            <person name="Dias Y."/>
            <person name="Vanzela A.L.L."/>
            <person name="Huettel B."/>
            <person name="Almeida C.C.S."/>
            <person name="Simkova H."/>
            <person name="Souza G."/>
            <person name="Pedrosa-Harand A."/>
            <person name="Macas J."/>
            <person name="Mayer K.F.X."/>
            <person name="Houben A."/>
            <person name="Marques A."/>
        </authorList>
    </citation>
    <scope>NUCLEOTIDE SEQUENCE</scope>
    <source>
        <strain evidence="4">RhyBre1mFocal</strain>
    </source>
</reference>
<evidence type="ECO:0000256" key="1">
    <source>
        <dbReference type="ARBA" id="ARBA00007166"/>
    </source>
</evidence>
<comment type="caution">
    <text evidence="4">The sequence shown here is derived from an EMBL/GenBank/DDBJ whole genome shotgun (WGS) entry which is preliminary data.</text>
</comment>
<dbReference type="GO" id="GO:0009570">
    <property type="term" value="C:chloroplast stroma"/>
    <property type="evidence" value="ECO:0007669"/>
    <property type="project" value="TreeGrafter"/>
</dbReference>
<evidence type="ECO:0000313" key="4">
    <source>
        <dbReference type="EMBL" id="KAJ1698679.1"/>
    </source>
</evidence>
<dbReference type="Pfam" id="PF16035">
    <property type="entry name" value="Chalcone_2"/>
    <property type="match status" value="1"/>
</dbReference>
<dbReference type="InterPro" id="IPR036298">
    <property type="entry name" value="Chalcone_isomerase_sf"/>
</dbReference>
<dbReference type="AlphaFoldDB" id="A0A9Q0CR75"/>
<accession>A0A9Q0CR75</accession>
<evidence type="ECO:0000256" key="2">
    <source>
        <dbReference type="ARBA" id="ARBA00024426"/>
    </source>
</evidence>
<dbReference type="OrthoDB" id="18193at2759"/>
<dbReference type="GO" id="GO:0016872">
    <property type="term" value="F:intramolecular lyase activity"/>
    <property type="evidence" value="ECO:0007669"/>
    <property type="project" value="InterPro"/>
</dbReference>
<evidence type="ECO:0000313" key="5">
    <source>
        <dbReference type="Proteomes" id="UP001151287"/>
    </source>
</evidence>
<sequence>MRQDWLLLPIADQTSAPNMISSDLQLVHGVGLNLISQFGSLVDTSIKRPKNLYASGTLALQDSLNRLNKITGALFFWLSKETSSNLSHAKSTVQQSQIKHCVEKLKSNGRSMQVVLGRFLNMTIGKVLRDVQLNPNYGVLSLATATVPPFDNISPKMLAESVPFASYGENCRACTNIPISEIAWIRDTTEQQTGIKFPTFLEDNFNYTTELLVGTGSKTMTIMRFKTLNVYAFGLYIHPDSLCEKLGQKYASSPTSELKNNPDFLRDLLREDIHMTVRLVVNCNGLSISKVRKTFEKCLRSRLEKMNPEADYHCLQKFGSYFSQDIRIPLGTTIDFRQTAEGQLITEINGRHIGAVQSKDLCRAFFDMYVGDLPVSAQAKNEIAGNVGSLIKRC</sequence>
<dbReference type="EMBL" id="JAMQYH010000002">
    <property type="protein sequence ID" value="KAJ1698679.1"/>
    <property type="molecule type" value="Genomic_DNA"/>
</dbReference>
<name>A0A9Q0CR75_9POAL</name>
<evidence type="ECO:0000259" key="3">
    <source>
        <dbReference type="Pfam" id="PF16035"/>
    </source>
</evidence>
<dbReference type="InterPro" id="IPR016089">
    <property type="entry name" value="Chalcone_isomerase_bundle_sf"/>
</dbReference>
<dbReference type="InterPro" id="IPR016088">
    <property type="entry name" value="Chalcone_isomerase_3-sand"/>
</dbReference>
<dbReference type="PANTHER" id="PTHR47284:SF3">
    <property type="entry name" value="FATTY-ACID-BINDING PROTEIN 2"/>
    <property type="match status" value="1"/>
</dbReference>